<comment type="cofactor">
    <cofactor evidence="1">
        <name>Mn(2+)</name>
        <dbReference type="ChEBI" id="CHEBI:29035"/>
    </cofactor>
</comment>
<evidence type="ECO:0000313" key="24">
    <source>
        <dbReference type="RefSeq" id="XP_035660803.1"/>
    </source>
</evidence>
<proteinExistence type="inferred from homology"/>
<evidence type="ECO:0000256" key="3">
    <source>
        <dbReference type="ARBA" id="ARBA00004922"/>
    </source>
</evidence>
<sequence>MAKDLLRRVWYLSLGVTFGYFLSVLTGHVDNSYRASTQRSTSGGLPVYVSSDFQERRELKRGVKSDRFIRSQKESEGLEVCTTGDWTEAEKRIIERHHANIRHVGVAQQLVRKIRVLCWILTSPKNHVSKARHVKATWGKRCNKLLFFSTKPDSRLPTVVIETGEGRDFLWGKAKAALRHIHAHYLQDADWFLKADDDTYIIMENLRFMLSEYTPDAAMYFGFRFKTIVKQGYMSGGAGYVISREGVNRVVQGLNVPGKCKEGQGGAEDAELGKCMQNVGVRAMDSRDHQGRERFHPFDVSAHLQGAFPEWYYRYSFYNVSKGLSCCSDYSISFHYVPWDQMYALDYLVYRLRPYGMCDDSTLTTSRATLGQ</sequence>
<accession>A0A9J7KI82</accession>
<evidence type="ECO:0000256" key="5">
    <source>
        <dbReference type="ARBA" id="ARBA00011748"/>
    </source>
</evidence>
<gene>
    <name evidence="24" type="primary">LOC118405411</name>
</gene>
<evidence type="ECO:0000256" key="1">
    <source>
        <dbReference type="ARBA" id="ARBA00001936"/>
    </source>
</evidence>
<evidence type="ECO:0000256" key="10">
    <source>
        <dbReference type="ARBA" id="ARBA00022723"/>
    </source>
</evidence>
<dbReference type="EC" id="2.4.1.122" evidence="6"/>
<feature type="domain" description="Fringe-like glycosyltransferase" evidence="22">
    <location>
        <begin position="120"/>
        <end position="296"/>
    </location>
</feature>
<dbReference type="KEGG" id="bfo:118405411"/>
<comment type="catalytic activity">
    <reaction evidence="19">
        <text>an N-acetyl-alpha-D-galactosaminyl derivative + UDP-alpha-D-galactose = a beta-D-galactosyl-(1-&gt;3)-N-acetyl-alpha-D-galactosaminyl derivative + UDP + H(+)</text>
        <dbReference type="Rhea" id="RHEA:15621"/>
        <dbReference type="ChEBI" id="CHEBI:15378"/>
        <dbReference type="ChEBI" id="CHEBI:28257"/>
        <dbReference type="ChEBI" id="CHEBI:58223"/>
        <dbReference type="ChEBI" id="CHEBI:66914"/>
        <dbReference type="ChEBI" id="CHEBI:133470"/>
        <dbReference type="EC" id="2.4.1.122"/>
    </reaction>
</comment>
<reference evidence="24" key="2">
    <citation type="submission" date="2025-08" db="UniProtKB">
        <authorList>
            <consortium name="RefSeq"/>
        </authorList>
    </citation>
    <scope>IDENTIFICATION</scope>
    <source>
        <strain evidence="24">S238N-H82</strain>
        <tissue evidence="24">Testes</tissue>
    </source>
</reference>
<dbReference type="PANTHER" id="PTHR23033:SF14">
    <property type="entry name" value="GLYCOPROTEIN-N-ACETYLGALACTOSAMINE 3-BETA-GALACTOSYLTRANSFERASE 1-RELATED"/>
    <property type="match status" value="1"/>
</dbReference>
<evidence type="ECO:0000256" key="9">
    <source>
        <dbReference type="ARBA" id="ARBA00022692"/>
    </source>
</evidence>
<keyword evidence="10" id="KW-0479">Metal-binding</keyword>
<organism evidence="23 24">
    <name type="scientific">Branchiostoma floridae</name>
    <name type="common">Florida lancelet</name>
    <name type="synonym">Amphioxus</name>
    <dbReference type="NCBI Taxonomy" id="7739"/>
    <lineage>
        <taxon>Eukaryota</taxon>
        <taxon>Metazoa</taxon>
        <taxon>Chordata</taxon>
        <taxon>Cephalochordata</taxon>
        <taxon>Leptocardii</taxon>
        <taxon>Amphioxiformes</taxon>
        <taxon>Branchiostomatidae</taxon>
        <taxon>Branchiostoma</taxon>
    </lineage>
</organism>
<keyword evidence="15" id="KW-1015">Disulfide bond</keyword>
<evidence type="ECO:0000256" key="11">
    <source>
        <dbReference type="ARBA" id="ARBA00022741"/>
    </source>
</evidence>
<protein>
    <recommendedName>
        <fullName evidence="18">Glycoprotein-N-acetylgalactosamine 3-beta-galactosyltransferase 1</fullName>
        <ecNumber evidence="6">2.4.1.122</ecNumber>
    </recommendedName>
</protein>
<dbReference type="Proteomes" id="UP000001554">
    <property type="component" value="Chromosome 18"/>
</dbReference>
<dbReference type="GO" id="GO:0016263">
    <property type="term" value="F:glycoprotein-N-acetylgalactosamine 3-beta-galactosyltransferase activity"/>
    <property type="evidence" value="ECO:0000318"/>
    <property type="project" value="GO_Central"/>
</dbReference>
<dbReference type="InterPro" id="IPR003378">
    <property type="entry name" value="Fringe-like_glycosylTrfase"/>
</dbReference>
<keyword evidence="12" id="KW-0735">Signal-anchor</keyword>
<evidence type="ECO:0000256" key="4">
    <source>
        <dbReference type="ARBA" id="ARBA00006462"/>
    </source>
</evidence>
<feature type="transmembrane region" description="Helical" evidence="21">
    <location>
        <begin position="9"/>
        <end position="29"/>
    </location>
</feature>
<keyword evidence="16" id="KW-0325">Glycoprotein</keyword>
<keyword evidence="11" id="KW-0547">Nucleotide-binding</keyword>
<keyword evidence="23" id="KW-1185">Reference proteome</keyword>
<evidence type="ECO:0000256" key="13">
    <source>
        <dbReference type="ARBA" id="ARBA00022989"/>
    </source>
</evidence>
<dbReference type="GO" id="GO:0016020">
    <property type="term" value="C:membrane"/>
    <property type="evidence" value="ECO:0007669"/>
    <property type="project" value="UniProtKB-SubCell"/>
</dbReference>
<dbReference type="InterPro" id="IPR026050">
    <property type="entry name" value="C1GALT1/C1GALT1_chp1"/>
</dbReference>
<evidence type="ECO:0000256" key="7">
    <source>
        <dbReference type="ARBA" id="ARBA00022676"/>
    </source>
</evidence>
<dbReference type="RefSeq" id="XP_035660803.1">
    <property type="nucleotide sequence ID" value="XM_035804910.1"/>
</dbReference>
<dbReference type="Pfam" id="PF02434">
    <property type="entry name" value="Fringe"/>
    <property type="match status" value="1"/>
</dbReference>
<keyword evidence="17" id="KW-0464">Manganese</keyword>
<keyword evidence="13 21" id="KW-1133">Transmembrane helix</keyword>
<evidence type="ECO:0000259" key="22">
    <source>
        <dbReference type="Pfam" id="PF02434"/>
    </source>
</evidence>
<keyword evidence="9 21" id="KW-0812">Transmembrane</keyword>
<evidence type="ECO:0000256" key="16">
    <source>
        <dbReference type="ARBA" id="ARBA00023180"/>
    </source>
</evidence>
<dbReference type="OMA" id="SEGPKCC"/>
<keyword evidence="8" id="KW-0808">Transferase</keyword>
<comment type="subunit">
    <text evidence="5">Homodimer; disulfide-linked.</text>
</comment>
<evidence type="ECO:0000256" key="19">
    <source>
        <dbReference type="ARBA" id="ARBA00048842"/>
    </source>
</evidence>
<evidence type="ECO:0000256" key="21">
    <source>
        <dbReference type="SAM" id="Phobius"/>
    </source>
</evidence>
<name>A0A9J7KI82_BRAFL</name>
<evidence type="ECO:0000256" key="8">
    <source>
        <dbReference type="ARBA" id="ARBA00022679"/>
    </source>
</evidence>
<dbReference type="FunFam" id="3.90.550.50:FF:000017">
    <property type="entry name" value="Glycoprotein-N-acetylgalactosamine 3-beta-galactosyltransferase 1"/>
    <property type="match status" value="1"/>
</dbReference>
<comment type="pathway">
    <text evidence="3">Protein modification; protein glycosylation.</text>
</comment>
<evidence type="ECO:0000256" key="15">
    <source>
        <dbReference type="ARBA" id="ARBA00023157"/>
    </source>
</evidence>
<dbReference type="GeneID" id="118405411"/>
<evidence type="ECO:0000256" key="12">
    <source>
        <dbReference type="ARBA" id="ARBA00022968"/>
    </source>
</evidence>
<evidence type="ECO:0000256" key="17">
    <source>
        <dbReference type="ARBA" id="ARBA00023211"/>
    </source>
</evidence>
<dbReference type="GO" id="GO:0030145">
    <property type="term" value="F:manganese ion binding"/>
    <property type="evidence" value="ECO:0007669"/>
    <property type="project" value="UniProtKB-ARBA"/>
</dbReference>
<reference evidence="23" key="1">
    <citation type="journal article" date="2020" name="Nat. Ecol. Evol.">
        <title>Deeply conserved synteny resolves early events in vertebrate evolution.</title>
        <authorList>
            <person name="Simakov O."/>
            <person name="Marletaz F."/>
            <person name="Yue J.X."/>
            <person name="O'Connell B."/>
            <person name="Jenkins J."/>
            <person name="Brandt A."/>
            <person name="Calef R."/>
            <person name="Tung C.H."/>
            <person name="Huang T.K."/>
            <person name="Schmutz J."/>
            <person name="Satoh N."/>
            <person name="Yu J.K."/>
            <person name="Putnam N.H."/>
            <person name="Green R.E."/>
            <person name="Rokhsar D.S."/>
        </authorList>
    </citation>
    <scope>NUCLEOTIDE SEQUENCE [LARGE SCALE GENOMIC DNA]</scope>
    <source>
        <strain evidence="23">S238N-H82</strain>
    </source>
</reference>
<dbReference type="GO" id="GO:0000166">
    <property type="term" value="F:nucleotide binding"/>
    <property type="evidence" value="ECO:0007669"/>
    <property type="project" value="UniProtKB-KW"/>
</dbReference>
<keyword evidence="7" id="KW-0328">Glycosyltransferase</keyword>
<evidence type="ECO:0000256" key="2">
    <source>
        <dbReference type="ARBA" id="ARBA00004606"/>
    </source>
</evidence>
<keyword evidence="14 21" id="KW-0472">Membrane</keyword>
<comment type="similarity">
    <text evidence="4">Belongs to the glycosyltransferase 31 family. Beta3-Gal-T subfamily.</text>
</comment>
<evidence type="ECO:0000256" key="14">
    <source>
        <dbReference type="ARBA" id="ARBA00023136"/>
    </source>
</evidence>
<dbReference type="AlphaFoldDB" id="A0A9J7KI82"/>
<evidence type="ECO:0000256" key="18">
    <source>
        <dbReference type="ARBA" id="ARBA00040898"/>
    </source>
</evidence>
<comment type="subcellular location">
    <subcellularLocation>
        <location evidence="2">Membrane</location>
        <topology evidence="2">Single-pass type II membrane protein</topology>
    </subcellularLocation>
</comment>
<evidence type="ECO:0000256" key="20">
    <source>
        <dbReference type="ARBA" id="ARBA00059245"/>
    </source>
</evidence>
<dbReference type="Gene3D" id="3.90.550.50">
    <property type="match status" value="1"/>
</dbReference>
<comment type="function">
    <text evidence="20">Glycosyltransferase that generates the core 1 O-glycan Gal-beta1-3GalNAc-alpha1-Ser/Thr (T antigen), which is a precursor for many extended O-glycans in glycoproteins.</text>
</comment>
<dbReference type="PANTHER" id="PTHR23033">
    <property type="entry name" value="BETA1,3-GALACTOSYLTRANSFERASE"/>
    <property type="match status" value="1"/>
</dbReference>
<evidence type="ECO:0000313" key="23">
    <source>
        <dbReference type="Proteomes" id="UP000001554"/>
    </source>
</evidence>
<evidence type="ECO:0000256" key="6">
    <source>
        <dbReference type="ARBA" id="ARBA00012557"/>
    </source>
</evidence>
<dbReference type="OrthoDB" id="414175at2759"/>